<proteinExistence type="predicted"/>
<dbReference type="SUPFAM" id="SSF55729">
    <property type="entry name" value="Acyl-CoA N-acyltransferases (Nat)"/>
    <property type="match status" value="1"/>
</dbReference>
<dbReference type="InterPro" id="IPR000182">
    <property type="entry name" value="GNAT_dom"/>
</dbReference>
<dbReference type="Proteomes" id="UP000481583">
    <property type="component" value="Unassembled WGS sequence"/>
</dbReference>
<evidence type="ECO:0000259" key="3">
    <source>
        <dbReference type="PROSITE" id="PS51186"/>
    </source>
</evidence>
<dbReference type="Gene3D" id="3.40.630.30">
    <property type="match status" value="1"/>
</dbReference>
<evidence type="ECO:0000313" key="4">
    <source>
        <dbReference type="EMBL" id="NGN63526.1"/>
    </source>
</evidence>
<dbReference type="PROSITE" id="PS51186">
    <property type="entry name" value="GNAT"/>
    <property type="match status" value="1"/>
</dbReference>
<protein>
    <submittedName>
        <fullName evidence="4">N-acetyltransferase</fullName>
    </submittedName>
</protein>
<dbReference type="PANTHER" id="PTHR43877">
    <property type="entry name" value="AMINOALKYLPHOSPHONATE N-ACETYLTRANSFERASE-RELATED-RELATED"/>
    <property type="match status" value="1"/>
</dbReference>
<sequence>MAAPVLRPARPADAPAVATIWREGWDDGMRDHVDAELAAARTEESFRTRAGERVGDTILIEVDGTVAGFFMTDGAELEQIFVDRAHRGTGLAAQLLTAAEEHLAKAGHEEIWLAVVPGNTRARHFYTRHGWHDEGPHPYEAVAGEGTLPVEIHRYTKRVVRA</sequence>
<evidence type="ECO:0000256" key="2">
    <source>
        <dbReference type="ARBA" id="ARBA00023315"/>
    </source>
</evidence>
<accession>A0A6G4TVQ9</accession>
<reference evidence="4 5" key="1">
    <citation type="submission" date="2020-02" db="EMBL/GenBank/DDBJ databases">
        <title>Whole-genome analyses of novel actinobacteria.</title>
        <authorList>
            <person name="Sahin N."/>
        </authorList>
    </citation>
    <scope>NUCLEOTIDE SEQUENCE [LARGE SCALE GENOMIC DNA]</scope>
    <source>
        <strain evidence="4 5">A7024</strain>
    </source>
</reference>
<evidence type="ECO:0000313" key="5">
    <source>
        <dbReference type="Proteomes" id="UP000481583"/>
    </source>
</evidence>
<dbReference type="CDD" id="cd04301">
    <property type="entry name" value="NAT_SF"/>
    <property type="match status" value="1"/>
</dbReference>
<dbReference type="GO" id="GO:0016747">
    <property type="term" value="F:acyltransferase activity, transferring groups other than amino-acyl groups"/>
    <property type="evidence" value="ECO:0007669"/>
    <property type="project" value="InterPro"/>
</dbReference>
<keyword evidence="2" id="KW-0012">Acyltransferase</keyword>
<name>A0A6G4TVQ9_9ACTN</name>
<feature type="domain" description="N-acetyltransferase" evidence="3">
    <location>
        <begin position="4"/>
        <end position="151"/>
    </location>
</feature>
<dbReference type="Pfam" id="PF00583">
    <property type="entry name" value="Acetyltransf_1"/>
    <property type="match status" value="1"/>
</dbReference>
<evidence type="ECO:0000256" key="1">
    <source>
        <dbReference type="ARBA" id="ARBA00022679"/>
    </source>
</evidence>
<gene>
    <name evidence="4" type="ORF">G5C51_06355</name>
</gene>
<dbReference type="AlphaFoldDB" id="A0A6G4TVQ9"/>
<comment type="caution">
    <text evidence="4">The sequence shown here is derived from an EMBL/GenBank/DDBJ whole genome shotgun (WGS) entry which is preliminary data.</text>
</comment>
<dbReference type="RefSeq" id="WP_165233079.1">
    <property type="nucleotide sequence ID" value="NZ_JAAKZV010000016.1"/>
</dbReference>
<organism evidence="4 5">
    <name type="scientific">Streptomyces coryli</name>
    <dbReference type="NCBI Taxonomy" id="1128680"/>
    <lineage>
        <taxon>Bacteria</taxon>
        <taxon>Bacillati</taxon>
        <taxon>Actinomycetota</taxon>
        <taxon>Actinomycetes</taxon>
        <taxon>Kitasatosporales</taxon>
        <taxon>Streptomycetaceae</taxon>
        <taxon>Streptomyces</taxon>
    </lineage>
</organism>
<dbReference type="EMBL" id="JAAKZV010000016">
    <property type="protein sequence ID" value="NGN63526.1"/>
    <property type="molecule type" value="Genomic_DNA"/>
</dbReference>
<dbReference type="InterPro" id="IPR016181">
    <property type="entry name" value="Acyl_CoA_acyltransferase"/>
</dbReference>
<keyword evidence="1 4" id="KW-0808">Transferase</keyword>
<keyword evidence="5" id="KW-1185">Reference proteome</keyword>
<dbReference type="InterPro" id="IPR050832">
    <property type="entry name" value="Bact_Acetyltransf"/>
</dbReference>